<gene>
    <name evidence="1" type="ORF">HMPREF9136_0472</name>
</gene>
<name>F9D0U4_PREDD</name>
<sequence length="96" mass="11214">MGSEHFPQEIRPRQREVSIDGRQFVQDNGKRILQACKSLRWFCAARKKAKVQGWEDGYDGWPRIKTSVFHFNNSHAQVIANFSFCPHVSFICCERV</sequence>
<dbReference type="AlphaFoldDB" id="F9D0U4"/>
<comment type="caution">
    <text evidence="1">The sequence shown here is derived from an EMBL/GenBank/DDBJ whole genome shotgun (WGS) entry which is preliminary data.</text>
</comment>
<dbReference type="EMBL" id="AFPW01000006">
    <property type="protein sequence ID" value="EGQ16623.1"/>
    <property type="molecule type" value="Genomic_DNA"/>
</dbReference>
<evidence type="ECO:0000313" key="1">
    <source>
        <dbReference type="EMBL" id="EGQ16623.1"/>
    </source>
</evidence>
<organism evidence="1 2">
    <name type="scientific">Prevotella dentalis (strain ATCC 49559 / DSM 3688 / JCM 13448 / NCTC 12043 / ES 2772)</name>
    <name type="common">Mitsuokella dentalis</name>
    <dbReference type="NCBI Taxonomy" id="908937"/>
    <lineage>
        <taxon>Bacteria</taxon>
        <taxon>Pseudomonadati</taxon>
        <taxon>Bacteroidota</taxon>
        <taxon>Bacteroidia</taxon>
        <taxon>Bacteroidales</taxon>
        <taxon>Prevotellaceae</taxon>
        <taxon>Prevotella</taxon>
    </lineage>
</organism>
<protein>
    <submittedName>
        <fullName evidence="1">Uncharacterized protein</fullName>
    </submittedName>
</protein>
<accession>F9D0U4</accession>
<dbReference type="RefSeq" id="WP_005844001.1">
    <property type="nucleotide sequence ID" value="NZ_GL982488.1"/>
</dbReference>
<dbReference type="Proteomes" id="UP000007820">
    <property type="component" value="Unassembled WGS sequence"/>
</dbReference>
<reference evidence="1 2" key="1">
    <citation type="submission" date="2011-04" db="EMBL/GenBank/DDBJ databases">
        <authorList>
            <person name="Muzny D."/>
            <person name="Qin X."/>
            <person name="Deng J."/>
            <person name="Jiang H."/>
            <person name="Liu Y."/>
            <person name="Qu J."/>
            <person name="Song X.-Z."/>
            <person name="Zhang L."/>
            <person name="Thornton R."/>
            <person name="Coyle M."/>
            <person name="Francisco L."/>
            <person name="Jackson L."/>
            <person name="Javaid M."/>
            <person name="Korchina V."/>
            <person name="Kovar C."/>
            <person name="Mata R."/>
            <person name="Mathew T."/>
            <person name="Ngo R."/>
            <person name="Nguyen L."/>
            <person name="Nguyen N."/>
            <person name="Okwuonu G."/>
            <person name="Ongeri F."/>
            <person name="Pham C."/>
            <person name="Simmons D."/>
            <person name="Wilczek-Boney K."/>
            <person name="Hale W."/>
            <person name="Jakkamsetti A."/>
            <person name="Pham P."/>
            <person name="Ruth R."/>
            <person name="San Lucas F."/>
            <person name="Warren J."/>
            <person name="Zhang J."/>
            <person name="Zhao Z."/>
            <person name="Zhou C."/>
            <person name="Zhu D."/>
            <person name="Lee S."/>
            <person name="Bess C."/>
            <person name="Blankenburg K."/>
            <person name="Forbes L."/>
            <person name="Fu Q."/>
            <person name="Gubbala S."/>
            <person name="Hirani K."/>
            <person name="Jayaseelan J.C."/>
            <person name="Lara F."/>
            <person name="Munidasa M."/>
            <person name="Palculict T."/>
            <person name="Patil S."/>
            <person name="Pu L.-L."/>
            <person name="Saada N."/>
            <person name="Tang L."/>
            <person name="Weissenberger G."/>
            <person name="Zhu Y."/>
            <person name="Hemphill L."/>
            <person name="Shang Y."/>
            <person name="Youmans B."/>
            <person name="Ayvaz T."/>
            <person name="Ross M."/>
            <person name="Santibanez J."/>
            <person name="Aqrawi P."/>
            <person name="Gross S."/>
            <person name="Joshi V."/>
            <person name="Fowler G."/>
            <person name="Nazareth L."/>
            <person name="Reid J."/>
            <person name="Worley K."/>
            <person name="Petrosino J."/>
            <person name="Highlander S."/>
            <person name="Gibbs R."/>
        </authorList>
    </citation>
    <scope>NUCLEOTIDE SEQUENCE [LARGE SCALE GENOMIC DNA]</scope>
    <source>
        <strain evidence="1 2">DSM 3688</strain>
    </source>
</reference>
<proteinExistence type="predicted"/>
<evidence type="ECO:0000313" key="2">
    <source>
        <dbReference type="Proteomes" id="UP000007820"/>
    </source>
</evidence>